<dbReference type="PANTHER" id="PTHR43976:SF16">
    <property type="entry name" value="SHORT-CHAIN DEHYDROGENASE_REDUCTASE FAMILY PROTEIN"/>
    <property type="match status" value="1"/>
</dbReference>
<evidence type="ECO:0000256" key="2">
    <source>
        <dbReference type="ARBA" id="ARBA00022857"/>
    </source>
</evidence>
<keyword evidence="2" id="KW-0521">NADP</keyword>
<dbReference type="InterPro" id="IPR020904">
    <property type="entry name" value="Sc_DH/Rdtase_CS"/>
</dbReference>
<gene>
    <name evidence="5" type="ORF">BU16DRAFT_571316</name>
</gene>
<dbReference type="GO" id="GO:0016491">
    <property type="term" value="F:oxidoreductase activity"/>
    <property type="evidence" value="ECO:0007669"/>
    <property type="project" value="UniProtKB-KW"/>
</dbReference>
<evidence type="ECO:0000256" key="3">
    <source>
        <dbReference type="ARBA" id="ARBA00023002"/>
    </source>
</evidence>
<dbReference type="InterPro" id="IPR051911">
    <property type="entry name" value="SDR_oxidoreductase"/>
</dbReference>
<dbReference type="PANTHER" id="PTHR43976">
    <property type="entry name" value="SHORT CHAIN DEHYDROGENASE"/>
    <property type="match status" value="1"/>
</dbReference>
<name>A0A6A6R272_9PEZI</name>
<evidence type="ECO:0000256" key="1">
    <source>
        <dbReference type="ARBA" id="ARBA00006484"/>
    </source>
</evidence>
<keyword evidence="6" id="KW-1185">Reference proteome</keyword>
<dbReference type="Gene3D" id="3.40.50.720">
    <property type="entry name" value="NAD(P)-binding Rossmann-like Domain"/>
    <property type="match status" value="1"/>
</dbReference>
<reference evidence="5" key="1">
    <citation type="journal article" date="2020" name="Stud. Mycol.">
        <title>101 Dothideomycetes genomes: a test case for predicting lifestyles and emergence of pathogens.</title>
        <authorList>
            <person name="Haridas S."/>
            <person name="Albert R."/>
            <person name="Binder M."/>
            <person name="Bloem J."/>
            <person name="Labutti K."/>
            <person name="Salamov A."/>
            <person name="Andreopoulos B."/>
            <person name="Baker S."/>
            <person name="Barry K."/>
            <person name="Bills G."/>
            <person name="Bluhm B."/>
            <person name="Cannon C."/>
            <person name="Castanera R."/>
            <person name="Culley D."/>
            <person name="Daum C."/>
            <person name="Ezra D."/>
            <person name="Gonzalez J."/>
            <person name="Henrissat B."/>
            <person name="Kuo A."/>
            <person name="Liang C."/>
            <person name="Lipzen A."/>
            <person name="Lutzoni F."/>
            <person name="Magnuson J."/>
            <person name="Mondo S."/>
            <person name="Nolan M."/>
            <person name="Ohm R."/>
            <person name="Pangilinan J."/>
            <person name="Park H.-J."/>
            <person name="Ramirez L."/>
            <person name="Alfaro M."/>
            <person name="Sun H."/>
            <person name="Tritt A."/>
            <person name="Yoshinaga Y."/>
            <person name="Zwiers L.-H."/>
            <person name="Turgeon B."/>
            <person name="Goodwin S."/>
            <person name="Spatafora J."/>
            <person name="Crous P."/>
            <person name="Grigoriev I."/>
        </authorList>
    </citation>
    <scope>NUCLEOTIDE SEQUENCE</scope>
    <source>
        <strain evidence="5">CBS 269.34</strain>
    </source>
</reference>
<dbReference type="SUPFAM" id="SSF51735">
    <property type="entry name" value="NAD(P)-binding Rossmann-fold domains"/>
    <property type="match status" value="1"/>
</dbReference>
<accession>A0A6A6R272</accession>
<evidence type="ECO:0000256" key="4">
    <source>
        <dbReference type="RuleBase" id="RU000363"/>
    </source>
</evidence>
<dbReference type="Proteomes" id="UP000799750">
    <property type="component" value="Unassembled WGS sequence"/>
</dbReference>
<comment type="similarity">
    <text evidence="1 4">Belongs to the short-chain dehydrogenases/reductases (SDR) family.</text>
</comment>
<evidence type="ECO:0000313" key="6">
    <source>
        <dbReference type="Proteomes" id="UP000799750"/>
    </source>
</evidence>
<dbReference type="PROSITE" id="PS00061">
    <property type="entry name" value="ADH_SHORT"/>
    <property type="match status" value="1"/>
</dbReference>
<keyword evidence="3" id="KW-0560">Oxidoreductase</keyword>
<dbReference type="InterPro" id="IPR002347">
    <property type="entry name" value="SDR_fam"/>
</dbReference>
<protein>
    <submittedName>
        <fullName evidence="5">NAD(P)-binding protein</fullName>
    </submittedName>
</protein>
<sequence length="292" mass="31143">MSAPISSLTPVWFITGSTSGFGKNIAFEALSRGHKVIATARNASKLADLEAAGAGVMSLDVTASLEELRSKAAEAHSRYGRITHLINAAGYILEGAIEETTPEESQDTFNTNVFGTLNVVRAFLPYLRAQQSGVIASFGSVGSWRGGPAFGLYAATKWAVSGLTESLRTEVEAFGIQVTVIEPGYFRTNFLNPGARIKSGVQLAVYDESAVGQVRKVLDETNNNQPGDVKKGAQVIVDVLTQTGVAEGKGIPVRLVLGSDGEKFIRGKCEETEALLTEWKDVSHSTDYPKGE</sequence>
<proteinExistence type="inferred from homology"/>
<dbReference type="CDD" id="cd05374">
    <property type="entry name" value="17beta-HSD-like_SDR_c"/>
    <property type="match status" value="1"/>
</dbReference>
<dbReference type="AlphaFoldDB" id="A0A6A6R272"/>
<organism evidence="5 6">
    <name type="scientific">Lophium mytilinum</name>
    <dbReference type="NCBI Taxonomy" id="390894"/>
    <lineage>
        <taxon>Eukaryota</taxon>
        <taxon>Fungi</taxon>
        <taxon>Dikarya</taxon>
        <taxon>Ascomycota</taxon>
        <taxon>Pezizomycotina</taxon>
        <taxon>Dothideomycetes</taxon>
        <taxon>Pleosporomycetidae</taxon>
        <taxon>Mytilinidiales</taxon>
        <taxon>Mytilinidiaceae</taxon>
        <taxon>Lophium</taxon>
    </lineage>
</organism>
<dbReference type="Pfam" id="PF00106">
    <property type="entry name" value="adh_short"/>
    <property type="match status" value="1"/>
</dbReference>
<dbReference type="PRINTS" id="PR00081">
    <property type="entry name" value="GDHRDH"/>
</dbReference>
<dbReference type="OrthoDB" id="1274115at2759"/>
<dbReference type="PRINTS" id="PR00080">
    <property type="entry name" value="SDRFAMILY"/>
</dbReference>
<evidence type="ECO:0000313" key="5">
    <source>
        <dbReference type="EMBL" id="KAF2497487.1"/>
    </source>
</evidence>
<dbReference type="EMBL" id="MU004186">
    <property type="protein sequence ID" value="KAF2497487.1"/>
    <property type="molecule type" value="Genomic_DNA"/>
</dbReference>
<dbReference type="InterPro" id="IPR036291">
    <property type="entry name" value="NAD(P)-bd_dom_sf"/>
</dbReference>